<organism evidence="2">
    <name type="scientific">hydrothermal vent metagenome</name>
    <dbReference type="NCBI Taxonomy" id="652676"/>
    <lineage>
        <taxon>unclassified sequences</taxon>
        <taxon>metagenomes</taxon>
        <taxon>ecological metagenomes</taxon>
    </lineage>
</organism>
<dbReference type="AlphaFoldDB" id="A0A3B1E823"/>
<dbReference type="Pfam" id="PF01906">
    <property type="entry name" value="YbjQ_1"/>
    <property type="match status" value="1"/>
</dbReference>
<dbReference type="InterPro" id="IPR035439">
    <property type="entry name" value="UPF0145_dom_sf"/>
</dbReference>
<reference evidence="2" key="1">
    <citation type="submission" date="2018-06" db="EMBL/GenBank/DDBJ databases">
        <authorList>
            <person name="Zhirakovskaya E."/>
        </authorList>
    </citation>
    <scope>NUCLEOTIDE SEQUENCE</scope>
</reference>
<accession>A0A3B1E823</accession>
<dbReference type="Gene3D" id="3.30.110.70">
    <property type="entry name" value="Hypothetical protein apc22750. Chain B"/>
    <property type="match status" value="1"/>
</dbReference>
<evidence type="ECO:0000256" key="1">
    <source>
        <dbReference type="ARBA" id="ARBA00010751"/>
    </source>
</evidence>
<dbReference type="HAMAP" id="MF_00338">
    <property type="entry name" value="UPF0145"/>
    <property type="match status" value="1"/>
</dbReference>
<dbReference type="EMBL" id="UOGL01000454">
    <property type="protein sequence ID" value="VAX40527.1"/>
    <property type="molecule type" value="Genomic_DNA"/>
</dbReference>
<gene>
    <name evidence="2" type="ORF">MNBD_PLANCTO02-1138</name>
</gene>
<name>A0A3B1E823_9ZZZZ</name>
<protein>
    <submittedName>
        <fullName evidence="2">UPF0145 protein Bcep18194_B0595</fullName>
    </submittedName>
</protein>
<comment type="similarity">
    <text evidence="1">Belongs to the UPF0145 family.</text>
</comment>
<proteinExistence type="inferred from homology"/>
<dbReference type="PANTHER" id="PTHR34068">
    <property type="entry name" value="UPF0145 PROTEIN YBJQ"/>
    <property type="match status" value="1"/>
</dbReference>
<sequence length="106" mass="11436">MLITTSGKFEGYEIINYCGISRGIIVRSTGFVKGFLGGIRSIGGGNVPEYVDVCEKARQQAYELMIQDATELGANAIIAMRYDATEFLPGTTEVLAYGTAVICEKV</sequence>
<dbReference type="PANTHER" id="PTHR34068:SF2">
    <property type="entry name" value="UPF0145 PROTEIN SCO3412"/>
    <property type="match status" value="1"/>
</dbReference>
<dbReference type="InterPro" id="IPR002765">
    <property type="entry name" value="UPF0145_YbjQ-like"/>
</dbReference>
<dbReference type="SUPFAM" id="SSF117782">
    <property type="entry name" value="YbjQ-like"/>
    <property type="match status" value="1"/>
</dbReference>
<evidence type="ECO:0000313" key="2">
    <source>
        <dbReference type="EMBL" id="VAX40527.1"/>
    </source>
</evidence>